<evidence type="ECO:0000256" key="4">
    <source>
        <dbReference type="ARBA" id="ARBA00022692"/>
    </source>
</evidence>
<dbReference type="Proteomes" id="UP000254945">
    <property type="component" value="Unassembled WGS sequence"/>
</dbReference>
<evidence type="ECO:0000256" key="3">
    <source>
        <dbReference type="ARBA" id="ARBA00022679"/>
    </source>
</evidence>
<comment type="similarity">
    <text evidence="7">Belongs to the MptA/B family.</text>
</comment>
<evidence type="ECO:0000256" key="7">
    <source>
        <dbReference type="ARBA" id="ARBA00043987"/>
    </source>
</evidence>
<dbReference type="Pfam" id="PF26314">
    <property type="entry name" value="MptA_B_family"/>
    <property type="match status" value="1"/>
</dbReference>
<evidence type="ECO:0000256" key="2">
    <source>
        <dbReference type="ARBA" id="ARBA00022676"/>
    </source>
</evidence>
<gene>
    <name evidence="9" type="ORF">NCTC4524_02399</name>
</gene>
<feature type="transmembrane region" description="Helical" evidence="8">
    <location>
        <begin position="481"/>
        <end position="499"/>
    </location>
</feature>
<feature type="transmembrane region" description="Helical" evidence="8">
    <location>
        <begin position="235"/>
        <end position="253"/>
    </location>
</feature>
<dbReference type="RefSeq" id="WP_115150641.1">
    <property type="nucleotide sequence ID" value="NZ_CP081000.1"/>
</dbReference>
<feature type="transmembrane region" description="Helical" evidence="8">
    <location>
        <begin position="412"/>
        <end position="433"/>
    </location>
</feature>
<evidence type="ECO:0000313" key="10">
    <source>
        <dbReference type="Proteomes" id="UP000254945"/>
    </source>
</evidence>
<feature type="transmembrane region" description="Helical" evidence="8">
    <location>
        <begin position="81"/>
        <end position="104"/>
    </location>
</feature>
<evidence type="ECO:0000256" key="1">
    <source>
        <dbReference type="ARBA" id="ARBA00004141"/>
    </source>
</evidence>
<dbReference type="EMBL" id="UGQQ01000001">
    <property type="protein sequence ID" value="STZ54760.1"/>
    <property type="molecule type" value="Genomic_DNA"/>
</dbReference>
<keyword evidence="5 8" id="KW-1133">Transmembrane helix</keyword>
<evidence type="ECO:0000313" key="9">
    <source>
        <dbReference type="EMBL" id="STZ54760.1"/>
    </source>
</evidence>
<name>A0A378T285_9MYCO</name>
<dbReference type="GO" id="GO:0016020">
    <property type="term" value="C:membrane"/>
    <property type="evidence" value="ECO:0007669"/>
    <property type="project" value="UniProtKB-SubCell"/>
</dbReference>
<dbReference type="NCBIfam" id="NF038066">
    <property type="entry name" value="MptB"/>
    <property type="match status" value="1"/>
</dbReference>
<dbReference type="STRING" id="1796.ABW05_02950"/>
<feature type="transmembrane region" description="Helical" evidence="8">
    <location>
        <begin position="385"/>
        <end position="405"/>
    </location>
</feature>
<keyword evidence="6 8" id="KW-0472">Membrane</keyword>
<keyword evidence="4 8" id="KW-0812">Transmembrane</keyword>
<keyword evidence="2" id="KW-0328">Glycosyltransferase</keyword>
<evidence type="ECO:0000256" key="5">
    <source>
        <dbReference type="ARBA" id="ARBA00022989"/>
    </source>
</evidence>
<feature type="transmembrane region" description="Helical" evidence="8">
    <location>
        <begin position="505"/>
        <end position="528"/>
    </location>
</feature>
<keyword evidence="3" id="KW-0808">Transferase</keyword>
<comment type="subcellular location">
    <subcellularLocation>
        <location evidence="1">Membrane</location>
        <topology evidence="1">Multi-pass membrane protein</topology>
    </subcellularLocation>
</comment>
<dbReference type="GO" id="GO:0016757">
    <property type="term" value="F:glycosyltransferase activity"/>
    <property type="evidence" value="ECO:0007669"/>
    <property type="project" value="UniProtKB-KW"/>
</dbReference>
<dbReference type="InterPro" id="IPR049829">
    <property type="entry name" value="MptA/B-like"/>
</dbReference>
<accession>A0A378T285</accession>
<evidence type="ECO:0000256" key="8">
    <source>
        <dbReference type="SAM" id="Phobius"/>
    </source>
</evidence>
<feature type="transmembrane region" description="Helical" evidence="8">
    <location>
        <begin position="344"/>
        <end position="365"/>
    </location>
</feature>
<dbReference type="AlphaFoldDB" id="A0A378T285"/>
<proteinExistence type="inferred from homology"/>
<organism evidence="9 10">
    <name type="scientific">Mycolicibacterium senegalense</name>
    <dbReference type="NCBI Taxonomy" id="1796"/>
    <lineage>
        <taxon>Bacteria</taxon>
        <taxon>Bacillati</taxon>
        <taxon>Actinomycetota</taxon>
        <taxon>Actinomycetes</taxon>
        <taxon>Mycobacteriales</taxon>
        <taxon>Mycobacteriaceae</taxon>
        <taxon>Mycolicibacterium</taxon>
    </lineage>
</organism>
<evidence type="ECO:0000256" key="6">
    <source>
        <dbReference type="ARBA" id="ARBA00023136"/>
    </source>
</evidence>
<feature type="transmembrane region" description="Helical" evidence="8">
    <location>
        <begin position="201"/>
        <end position="223"/>
    </location>
</feature>
<sequence>MASRLSTFSSSIARWHGDERTVGSPLNPAEVVALRRTRLFGATGTVLMAIGALGAGARPVVQDPTFGVRLLNLPSRIQTVSLTMTTTGAVMMALAWLMLGRFALGPRRMSRSQLDRTLLLWAVPLLVAPPMYSKDVYSYLAQSEIGYIGLNPYQVGPATGLGLDHVFTLSVPSLWRETPAPYGPLFLWIGESISALTGENIVAAVLCHRIVVLLGVGLIVWATPRLARRCGVAEVSALWLGACNPLLFMHLVAGIHNEALMLGLMLAGTEFALRGIDAAAPLIPRPLTWPRSREDWQHWYPAGMLLFGTVLITLSSQVKLPSLLALGFVAMALAWRLGGSIKAFFVASVPLGVVSLVVMAVIGWASGLGFGWLGTLGTANVVRSWMSPPTLLALGTGQVGILLGLGDHTTAVLALTRAIGVFLIAILVSWLLLAVMRGRLHPVGGLGVALGGTILLFPVVQPWYLLWAVIPLAAWATRPGFRGSTIAITLVVGIFGPTANGDRFTLFQIVMATLASTVIVLILIGLTWRRLPWRVSPQKEITAPAAPTQSPGAYAESP</sequence>
<protein>
    <submittedName>
        <fullName evidence="9">Integral membrane protein</fullName>
    </submittedName>
</protein>
<feature type="transmembrane region" description="Helical" evidence="8">
    <location>
        <begin position="39"/>
        <end position="61"/>
    </location>
</feature>
<feature type="transmembrane region" description="Helical" evidence="8">
    <location>
        <begin position="116"/>
        <end position="132"/>
    </location>
</feature>
<reference evidence="9 10" key="1">
    <citation type="submission" date="2018-06" db="EMBL/GenBank/DDBJ databases">
        <authorList>
            <consortium name="Pathogen Informatics"/>
            <person name="Doyle S."/>
        </authorList>
    </citation>
    <scope>NUCLEOTIDE SEQUENCE [LARGE SCALE GENOMIC DNA]</scope>
    <source>
        <strain evidence="9 10">NCTC4524</strain>
    </source>
</reference>
<feature type="transmembrane region" description="Helical" evidence="8">
    <location>
        <begin position="445"/>
        <end position="469"/>
    </location>
</feature>